<reference evidence="1" key="1">
    <citation type="submission" date="2020-06" db="EMBL/GenBank/DDBJ databases">
        <title>Legume-microbial interactions unlock mineral nutrients during tropical forest succession.</title>
        <authorList>
            <person name="Epihov D.Z."/>
        </authorList>
    </citation>
    <scope>NUCLEOTIDE SEQUENCE [LARGE SCALE GENOMIC DNA]</scope>
    <source>
        <strain evidence="1">Pan2503</strain>
    </source>
</reference>
<feature type="non-terminal residue" evidence="1">
    <location>
        <position position="513"/>
    </location>
</feature>
<organism evidence="1 2">
    <name type="scientific">Candidatus Acidiferrum panamense</name>
    <dbReference type="NCBI Taxonomy" id="2741543"/>
    <lineage>
        <taxon>Bacteria</taxon>
        <taxon>Pseudomonadati</taxon>
        <taxon>Acidobacteriota</taxon>
        <taxon>Terriglobia</taxon>
        <taxon>Candidatus Acidiferrales</taxon>
        <taxon>Candidatus Acidiferrum</taxon>
    </lineage>
</organism>
<comment type="caution">
    <text evidence="1">The sequence shown here is derived from an EMBL/GenBank/DDBJ whole genome shotgun (WGS) entry which is preliminary data.</text>
</comment>
<name>A0A7V8NT29_9BACT</name>
<protein>
    <submittedName>
        <fullName evidence="1">Uncharacterized protein</fullName>
    </submittedName>
</protein>
<dbReference type="EMBL" id="JACDQQ010001762">
    <property type="protein sequence ID" value="MBA0086962.1"/>
    <property type="molecule type" value="Genomic_DNA"/>
</dbReference>
<gene>
    <name evidence="1" type="ORF">HRJ53_18425</name>
</gene>
<evidence type="ECO:0000313" key="1">
    <source>
        <dbReference type="EMBL" id="MBA0086962.1"/>
    </source>
</evidence>
<evidence type="ECO:0000313" key="2">
    <source>
        <dbReference type="Proteomes" id="UP000567293"/>
    </source>
</evidence>
<dbReference type="AlphaFoldDB" id="A0A7V8NT29"/>
<dbReference type="Proteomes" id="UP000567293">
    <property type="component" value="Unassembled WGS sequence"/>
</dbReference>
<accession>A0A7V8NT29</accession>
<proteinExistence type="predicted"/>
<sequence>MMELDEGVLGREKLFDLDRHTLRFTPAHDGYRVENLPREWDADLGRKITEPEVALHNFSFPFSGRRWDAFTVGVTGSIRFGEPYHPSGSRLGPGPAPRDPGGVSIGRFDALGEAAASLVNTVPAICVFFKPRMSGDRYVKELADRVVVSWDVSEPYGNIQDFTWIKTVNRFQTVLHKDGAIEMSYDQLAAKDAIIGIYPRVSAEAEKPVSTLSATKHARSAAYLDIQKLRLSVAGGVLLKATIETAGPVLPRGDPGVRGIAYRVYFYARAPGTESAGASAHPDAVWTIRGWAPRDRADGGASRYYAFGEGVSHGVETNGNTISVQGILPSTLRGAKQVYVCADASAAASEEPVAVISAGAVELAGLHHPEVHLSSLKPQDGPFPVLYEAFHYYDLPNPRDMSCTVIKSLGDKFDFLAYYSDFRVDNQEAGTPSSGPLGSVGAAVTGIGANQRGLEAYCTPGRFQWGFVQPVYVGSNQMQERPPVDAPVGADHDITFYQQQLAEISGERQMPPY</sequence>
<keyword evidence="2" id="KW-1185">Reference proteome</keyword>